<dbReference type="Gene3D" id="2.60.410.10">
    <property type="entry name" value="D-Ala-D-Ala carboxypeptidase, C-terminal domain"/>
    <property type="match status" value="1"/>
</dbReference>
<evidence type="ECO:0000256" key="2">
    <source>
        <dbReference type="ARBA" id="ARBA00004752"/>
    </source>
</evidence>
<accession>A0A6C2D4N8</accession>
<dbReference type="InterPro" id="IPR015956">
    <property type="entry name" value="Peniciliin-bd_prot_C_sf"/>
</dbReference>
<evidence type="ECO:0000256" key="5">
    <source>
        <dbReference type="ARBA" id="ARBA00022645"/>
    </source>
</evidence>
<evidence type="ECO:0000313" key="18">
    <source>
        <dbReference type="EMBL" id="TYC60834.1"/>
    </source>
</evidence>
<gene>
    <name evidence="18" type="ORF">ETQ85_05390</name>
</gene>
<evidence type="ECO:0000256" key="6">
    <source>
        <dbReference type="ARBA" id="ARBA00022670"/>
    </source>
</evidence>
<feature type="active site" evidence="13">
    <location>
        <position position="114"/>
    </location>
</feature>
<evidence type="ECO:0000256" key="4">
    <source>
        <dbReference type="ARBA" id="ARBA00012448"/>
    </source>
</evidence>
<dbReference type="PANTHER" id="PTHR21581:SF6">
    <property type="entry name" value="TRAFFICKING PROTEIN PARTICLE COMPLEX SUBUNIT 12"/>
    <property type="match status" value="1"/>
</dbReference>
<feature type="domain" description="Peptidase S11 D-Ala-D-Ala carboxypeptidase A C-terminal" evidence="17">
    <location>
        <begin position="266"/>
        <end position="356"/>
    </location>
</feature>
<dbReference type="GO" id="GO:0009252">
    <property type="term" value="P:peptidoglycan biosynthetic process"/>
    <property type="evidence" value="ECO:0007669"/>
    <property type="project" value="UniProtKB-UniPathway"/>
</dbReference>
<dbReference type="SUPFAM" id="SSF69189">
    <property type="entry name" value="Penicillin-binding protein associated domain"/>
    <property type="match status" value="1"/>
</dbReference>
<evidence type="ECO:0000256" key="7">
    <source>
        <dbReference type="ARBA" id="ARBA00022729"/>
    </source>
</evidence>
<dbReference type="InterPro" id="IPR037167">
    <property type="entry name" value="Peptidase_S11_C_sf"/>
</dbReference>
<keyword evidence="5 18" id="KW-0121">Carboxypeptidase</keyword>
<dbReference type="Pfam" id="PF07943">
    <property type="entry name" value="PBP5_C"/>
    <property type="match status" value="1"/>
</dbReference>
<dbReference type="GO" id="GO:0009002">
    <property type="term" value="F:serine-type D-Ala-D-Ala carboxypeptidase activity"/>
    <property type="evidence" value="ECO:0007669"/>
    <property type="project" value="UniProtKB-EC"/>
</dbReference>
<keyword evidence="6" id="KW-0645">Protease</keyword>
<dbReference type="AlphaFoldDB" id="A0A6C2D4N8"/>
<sequence length="374" mass="41169">MLRRIILLVLLLPSLVFAQMTPPTVAARAWVLLDVGSGQVLTAEKPDERIEPASLTKLMTAYLTFAAIKNKTLSLDQTVPVSEKAWKVSGSKMFIQPLLPVTVKELIHGMIIQSGNDACVALAEAIAGSEENFVQLMNKEATRLGLKNTHFENSTGLPHPSHLASVRDLAALATAIIRDFPEFYPIYSIKEYTYNKIKQPNRNRLLFIDPTVDGIKTGHTDSAGYCLIASAKRNERRLVSVVVGTTSDSVRAQESQKLLNWGYLAFDTVKVYSANQAVNEFRIWKGAENTVKAGFLNDFVLSLPKGDAEKLKANVVSQQPLLAPVAKGQPIGTLQLSLDGKPVGDYPIVALEEVPQAGWFGRLWDAIRLWFKSL</sequence>
<keyword evidence="8" id="KW-0378">Hydrolase</keyword>
<dbReference type="GO" id="GO:0008360">
    <property type="term" value="P:regulation of cell shape"/>
    <property type="evidence" value="ECO:0007669"/>
    <property type="project" value="UniProtKB-KW"/>
</dbReference>
<evidence type="ECO:0000259" key="17">
    <source>
        <dbReference type="SMART" id="SM00936"/>
    </source>
</evidence>
<dbReference type="GO" id="GO:0071555">
    <property type="term" value="P:cell wall organization"/>
    <property type="evidence" value="ECO:0007669"/>
    <property type="project" value="UniProtKB-KW"/>
</dbReference>
<proteinExistence type="inferred from homology"/>
<dbReference type="OrthoDB" id="9795979at2"/>
<dbReference type="InterPro" id="IPR001967">
    <property type="entry name" value="Peptidase_S11_N"/>
</dbReference>
<feature type="chain" id="PRO_5025433316" description="serine-type D-Ala-D-Ala carboxypeptidase" evidence="16">
    <location>
        <begin position="19"/>
        <end position="374"/>
    </location>
</feature>
<dbReference type="EC" id="3.4.16.4" evidence="4"/>
<feature type="active site" description="Acyl-ester intermediate" evidence="13">
    <location>
        <position position="54"/>
    </location>
</feature>
<evidence type="ECO:0000313" key="19">
    <source>
        <dbReference type="Proteomes" id="UP000389128"/>
    </source>
</evidence>
<evidence type="ECO:0000256" key="11">
    <source>
        <dbReference type="ARBA" id="ARBA00023316"/>
    </source>
</evidence>
<comment type="catalytic activity">
    <reaction evidence="12">
        <text>Preferential cleavage: (Ac)2-L-Lys-D-Ala-|-D-Ala. Also transpeptidation of peptidyl-alanyl moieties that are N-acyl substituents of D-alanine.</text>
        <dbReference type="EC" id="3.4.16.4"/>
    </reaction>
</comment>
<evidence type="ECO:0000256" key="1">
    <source>
        <dbReference type="ARBA" id="ARBA00003217"/>
    </source>
</evidence>
<evidence type="ECO:0000256" key="14">
    <source>
        <dbReference type="PIRSR" id="PIRSR618044-2"/>
    </source>
</evidence>
<dbReference type="Proteomes" id="UP000389128">
    <property type="component" value="Unassembled WGS sequence"/>
</dbReference>
<reference evidence="18 19" key="1">
    <citation type="submission" date="2019-01" db="EMBL/GenBank/DDBJ databases">
        <title>Zoogloea oleivorans genome sequencing and assembly.</title>
        <authorList>
            <person name="Tancsics A."/>
            <person name="Farkas M."/>
            <person name="Kriszt B."/>
            <person name="Maroti G."/>
            <person name="Horvath B."/>
        </authorList>
    </citation>
    <scope>NUCLEOTIDE SEQUENCE [LARGE SCALE GENOMIC DNA]</scope>
    <source>
        <strain evidence="18 19">Buc</strain>
    </source>
</reference>
<feature type="active site" description="Proton acceptor" evidence="13">
    <location>
        <position position="57"/>
    </location>
</feature>
<keyword evidence="7 16" id="KW-0732">Signal</keyword>
<dbReference type="GO" id="GO:0006508">
    <property type="term" value="P:proteolysis"/>
    <property type="evidence" value="ECO:0007669"/>
    <property type="project" value="UniProtKB-KW"/>
</dbReference>
<feature type="signal peptide" evidence="16">
    <location>
        <begin position="1"/>
        <end position="18"/>
    </location>
</feature>
<dbReference type="RefSeq" id="WP_148578036.1">
    <property type="nucleotide sequence ID" value="NZ_JAVEUW010000006.1"/>
</dbReference>
<comment type="caution">
    <text evidence="18">The sequence shown here is derived from an EMBL/GenBank/DDBJ whole genome shotgun (WGS) entry which is preliminary data.</text>
</comment>
<evidence type="ECO:0000256" key="8">
    <source>
        <dbReference type="ARBA" id="ARBA00022801"/>
    </source>
</evidence>
<dbReference type="InterPro" id="IPR012338">
    <property type="entry name" value="Beta-lactam/transpept-like"/>
</dbReference>
<keyword evidence="9" id="KW-0133">Cell shape</keyword>
<dbReference type="PRINTS" id="PR00725">
    <property type="entry name" value="DADACBPTASE1"/>
</dbReference>
<comment type="similarity">
    <text evidence="3 15">Belongs to the peptidase S11 family.</text>
</comment>
<evidence type="ECO:0000256" key="10">
    <source>
        <dbReference type="ARBA" id="ARBA00022984"/>
    </source>
</evidence>
<feature type="binding site" evidence="14">
    <location>
        <position position="216"/>
    </location>
    <ligand>
        <name>substrate</name>
    </ligand>
</feature>
<evidence type="ECO:0000256" key="3">
    <source>
        <dbReference type="ARBA" id="ARBA00007164"/>
    </source>
</evidence>
<dbReference type="InterPro" id="IPR012907">
    <property type="entry name" value="Peptidase_S11_C"/>
</dbReference>
<dbReference type="Gene3D" id="3.40.710.10">
    <property type="entry name" value="DD-peptidase/beta-lactamase superfamily"/>
    <property type="match status" value="1"/>
</dbReference>
<evidence type="ECO:0000256" key="16">
    <source>
        <dbReference type="SAM" id="SignalP"/>
    </source>
</evidence>
<organism evidence="18 19">
    <name type="scientific">Zoogloea oleivorans</name>
    <dbReference type="NCBI Taxonomy" id="1552750"/>
    <lineage>
        <taxon>Bacteria</taxon>
        <taxon>Pseudomonadati</taxon>
        <taxon>Pseudomonadota</taxon>
        <taxon>Betaproteobacteria</taxon>
        <taxon>Rhodocyclales</taxon>
        <taxon>Zoogloeaceae</taxon>
        <taxon>Zoogloea</taxon>
    </lineage>
</organism>
<evidence type="ECO:0000256" key="12">
    <source>
        <dbReference type="ARBA" id="ARBA00034000"/>
    </source>
</evidence>
<keyword evidence="11" id="KW-0961">Cell wall biogenesis/degradation</keyword>
<dbReference type="PANTHER" id="PTHR21581">
    <property type="entry name" value="D-ALANYL-D-ALANINE CARBOXYPEPTIDASE"/>
    <property type="match status" value="1"/>
</dbReference>
<comment type="function">
    <text evidence="1">Removes C-terminal D-alanyl residues from sugar-peptide cell wall precursors.</text>
</comment>
<evidence type="ECO:0000256" key="13">
    <source>
        <dbReference type="PIRSR" id="PIRSR618044-1"/>
    </source>
</evidence>
<dbReference type="UniPathway" id="UPA00219"/>
<dbReference type="Pfam" id="PF00768">
    <property type="entry name" value="Peptidase_S11"/>
    <property type="match status" value="1"/>
</dbReference>
<protein>
    <recommendedName>
        <fullName evidence="4">serine-type D-Ala-D-Ala carboxypeptidase</fullName>
        <ecNumber evidence="4">3.4.16.4</ecNumber>
    </recommendedName>
</protein>
<evidence type="ECO:0000256" key="15">
    <source>
        <dbReference type="RuleBase" id="RU004016"/>
    </source>
</evidence>
<evidence type="ECO:0000256" key="9">
    <source>
        <dbReference type="ARBA" id="ARBA00022960"/>
    </source>
</evidence>
<keyword evidence="10" id="KW-0573">Peptidoglycan synthesis</keyword>
<dbReference type="SMART" id="SM00936">
    <property type="entry name" value="PBP5_C"/>
    <property type="match status" value="1"/>
</dbReference>
<comment type="pathway">
    <text evidence="2">Cell wall biogenesis; peptidoglycan biosynthesis.</text>
</comment>
<dbReference type="EMBL" id="SDKK01000004">
    <property type="protein sequence ID" value="TYC60834.1"/>
    <property type="molecule type" value="Genomic_DNA"/>
</dbReference>
<name>A0A6C2D4N8_9RHOO</name>
<keyword evidence="19" id="KW-1185">Reference proteome</keyword>
<dbReference type="SUPFAM" id="SSF56601">
    <property type="entry name" value="beta-lactamase/transpeptidase-like"/>
    <property type="match status" value="1"/>
</dbReference>
<dbReference type="InterPro" id="IPR018044">
    <property type="entry name" value="Peptidase_S11"/>
</dbReference>